<reference evidence="5 6" key="3">
    <citation type="journal article" date="2013" name="Rice">
        <title>Improvement of the Oryza sativa Nipponbare reference genome using next generation sequence and optical map data.</title>
        <authorList>
            <person name="Kawahara Y."/>
            <person name="de la Bastide M."/>
            <person name="Hamilton J.P."/>
            <person name="Kanamori H."/>
            <person name="McCombie W.R."/>
            <person name="Ouyang S."/>
            <person name="Schwartz D.C."/>
            <person name="Tanaka T."/>
            <person name="Wu J."/>
            <person name="Zhou S."/>
            <person name="Childs K.L."/>
            <person name="Davidson R.M."/>
            <person name="Lin H."/>
            <person name="Quesada-Ocampo L."/>
            <person name="Vaillancourt B."/>
            <person name="Sakai H."/>
            <person name="Lee S.S."/>
            <person name="Kim J."/>
            <person name="Numa H."/>
            <person name="Itoh T."/>
            <person name="Buell C.R."/>
            <person name="Matsumoto T."/>
        </authorList>
    </citation>
    <scope>NUCLEOTIDE SEQUENCE [LARGE SCALE GENOMIC DNA]</scope>
    <source>
        <strain evidence="6">cv. Nipponbare</strain>
    </source>
</reference>
<dbReference type="PaxDb" id="39947-A0A0P0VYD4"/>
<dbReference type="PROSITE" id="PS50003">
    <property type="entry name" value="PH_DOMAIN"/>
    <property type="match status" value="1"/>
</dbReference>
<dbReference type="Gramene" id="Os03t0356638-00">
    <property type="protein sequence ID" value="Os03t0356638-00"/>
    <property type="gene ID" value="Os03g0356638"/>
</dbReference>
<feature type="domain" description="PH" evidence="3">
    <location>
        <begin position="1"/>
        <end position="95"/>
    </location>
</feature>
<dbReference type="SUPFAM" id="SSF48350">
    <property type="entry name" value="GTPase activation domain, GAP"/>
    <property type="match status" value="1"/>
</dbReference>
<dbReference type="Pfam" id="PF00620">
    <property type="entry name" value="RhoGAP"/>
    <property type="match status" value="1"/>
</dbReference>
<reference evidence="6" key="1">
    <citation type="journal article" date="2005" name="Nature">
        <title>The map-based sequence of the rice genome.</title>
        <authorList>
            <consortium name="International rice genome sequencing project (IRGSP)"/>
            <person name="Matsumoto T."/>
            <person name="Wu J."/>
            <person name="Kanamori H."/>
            <person name="Katayose Y."/>
            <person name="Fujisawa M."/>
            <person name="Namiki N."/>
            <person name="Mizuno H."/>
            <person name="Yamamoto K."/>
            <person name="Antonio B.A."/>
            <person name="Baba T."/>
            <person name="Sakata K."/>
            <person name="Nagamura Y."/>
            <person name="Aoki H."/>
            <person name="Arikawa K."/>
            <person name="Arita K."/>
            <person name="Bito T."/>
            <person name="Chiden Y."/>
            <person name="Fujitsuka N."/>
            <person name="Fukunaka R."/>
            <person name="Hamada M."/>
            <person name="Harada C."/>
            <person name="Hayashi A."/>
            <person name="Hijishita S."/>
            <person name="Honda M."/>
            <person name="Hosokawa S."/>
            <person name="Ichikawa Y."/>
            <person name="Idonuma A."/>
            <person name="Iijima M."/>
            <person name="Ikeda M."/>
            <person name="Ikeno M."/>
            <person name="Ito K."/>
            <person name="Ito S."/>
            <person name="Ito T."/>
            <person name="Ito Y."/>
            <person name="Ito Y."/>
            <person name="Iwabuchi A."/>
            <person name="Kamiya K."/>
            <person name="Karasawa W."/>
            <person name="Kurita K."/>
            <person name="Katagiri S."/>
            <person name="Kikuta A."/>
            <person name="Kobayashi H."/>
            <person name="Kobayashi N."/>
            <person name="Machita K."/>
            <person name="Maehara T."/>
            <person name="Masukawa M."/>
            <person name="Mizubayashi T."/>
            <person name="Mukai Y."/>
            <person name="Nagasaki H."/>
            <person name="Nagata Y."/>
            <person name="Naito S."/>
            <person name="Nakashima M."/>
            <person name="Nakama Y."/>
            <person name="Nakamichi Y."/>
            <person name="Nakamura M."/>
            <person name="Meguro A."/>
            <person name="Negishi M."/>
            <person name="Ohta I."/>
            <person name="Ohta T."/>
            <person name="Okamoto M."/>
            <person name="Ono N."/>
            <person name="Saji S."/>
            <person name="Sakaguchi M."/>
            <person name="Sakai K."/>
            <person name="Shibata M."/>
            <person name="Shimokawa T."/>
            <person name="Song J."/>
            <person name="Takazaki Y."/>
            <person name="Terasawa K."/>
            <person name="Tsugane M."/>
            <person name="Tsuji K."/>
            <person name="Ueda S."/>
            <person name="Waki K."/>
            <person name="Yamagata H."/>
            <person name="Yamamoto M."/>
            <person name="Yamamoto S."/>
            <person name="Yamane H."/>
            <person name="Yoshiki S."/>
            <person name="Yoshihara R."/>
            <person name="Yukawa K."/>
            <person name="Zhong H."/>
            <person name="Yano M."/>
            <person name="Yuan Q."/>
            <person name="Ouyang S."/>
            <person name="Liu J."/>
            <person name="Jones K.M."/>
            <person name="Gansberger K."/>
            <person name="Moffat K."/>
            <person name="Hill J."/>
            <person name="Bera J."/>
            <person name="Fadrosh D."/>
            <person name="Jin S."/>
            <person name="Johri S."/>
            <person name="Kim M."/>
            <person name="Overton L."/>
            <person name="Reardon M."/>
            <person name="Tsitrin T."/>
            <person name="Vuong H."/>
            <person name="Weaver B."/>
            <person name="Ciecko A."/>
            <person name="Tallon L."/>
            <person name="Jackson J."/>
            <person name="Pai G."/>
            <person name="Aken S.V."/>
            <person name="Utterback T."/>
            <person name="Reidmuller S."/>
            <person name="Feldblyum T."/>
            <person name="Hsiao J."/>
            <person name="Zismann V."/>
            <person name="Iobst S."/>
            <person name="de Vazeille A.R."/>
            <person name="Buell C.R."/>
            <person name="Ying K."/>
            <person name="Li Y."/>
            <person name="Lu T."/>
            <person name="Huang Y."/>
            <person name="Zhao Q."/>
            <person name="Feng Q."/>
            <person name="Zhang L."/>
            <person name="Zhu J."/>
            <person name="Weng Q."/>
            <person name="Mu J."/>
            <person name="Lu Y."/>
            <person name="Fan D."/>
            <person name="Liu Y."/>
            <person name="Guan J."/>
            <person name="Zhang Y."/>
            <person name="Yu S."/>
            <person name="Liu X."/>
            <person name="Zhang Y."/>
            <person name="Hong G."/>
            <person name="Han B."/>
            <person name="Choisne N."/>
            <person name="Demange N."/>
            <person name="Orjeda G."/>
            <person name="Samain S."/>
            <person name="Cattolico L."/>
            <person name="Pelletier E."/>
            <person name="Couloux A."/>
            <person name="Segurens B."/>
            <person name="Wincker P."/>
            <person name="D'Hont A."/>
            <person name="Scarpelli C."/>
            <person name="Weissenbach J."/>
            <person name="Salanoubat M."/>
            <person name="Quetier F."/>
            <person name="Yu Y."/>
            <person name="Kim H.R."/>
            <person name="Rambo T."/>
            <person name="Currie J."/>
            <person name="Collura K."/>
            <person name="Luo M."/>
            <person name="Yang T."/>
            <person name="Ammiraju J.S.S."/>
            <person name="Engler F."/>
            <person name="Soderlund C."/>
            <person name="Wing R.A."/>
            <person name="Palmer L.E."/>
            <person name="de la Bastide M."/>
            <person name="Spiegel L."/>
            <person name="Nascimento L."/>
            <person name="Zutavern T."/>
            <person name="O'Shaughnessy A."/>
            <person name="Dike S."/>
            <person name="Dedhia N."/>
            <person name="Preston R."/>
            <person name="Balija V."/>
            <person name="McCombie W.R."/>
            <person name="Chow T."/>
            <person name="Chen H."/>
            <person name="Chung M."/>
            <person name="Chen C."/>
            <person name="Shaw J."/>
            <person name="Wu H."/>
            <person name="Hsiao K."/>
            <person name="Chao Y."/>
            <person name="Chu M."/>
            <person name="Cheng C."/>
            <person name="Hour A."/>
            <person name="Lee P."/>
            <person name="Lin S."/>
            <person name="Lin Y."/>
            <person name="Liou J."/>
            <person name="Liu S."/>
            <person name="Hsing Y."/>
            <person name="Raghuvanshi S."/>
            <person name="Mohanty A."/>
            <person name="Bharti A.K."/>
            <person name="Gaur A."/>
            <person name="Gupta V."/>
            <person name="Kumar D."/>
            <person name="Ravi V."/>
            <person name="Vij S."/>
            <person name="Kapur A."/>
            <person name="Khurana P."/>
            <person name="Khurana P."/>
            <person name="Khurana J.P."/>
            <person name="Tyagi A.K."/>
            <person name="Gaikwad K."/>
            <person name="Singh A."/>
            <person name="Dalal V."/>
            <person name="Srivastava S."/>
            <person name="Dixit A."/>
            <person name="Pal A.K."/>
            <person name="Ghazi I.A."/>
            <person name="Yadav M."/>
            <person name="Pandit A."/>
            <person name="Bhargava A."/>
            <person name="Sureshbabu K."/>
            <person name="Batra K."/>
            <person name="Sharma T.R."/>
            <person name="Mohapatra T."/>
            <person name="Singh N.K."/>
            <person name="Messing J."/>
            <person name="Nelson A.B."/>
            <person name="Fuks G."/>
            <person name="Kavchok S."/>
            <person name="Keizer G."/>
            <person name="Linton E."/>
            <person name="Llaca V."/>
            <person name="Song R."/>
            <person name="Tanyolac B."/>
            <person name="Young S."/>
            <person name="Ho-Il K."/>
            <person name="Hahn J.H."/>
            <person name="Sangsakoo G."/>
            <person name="Vanavichit A."/>
            <person name="de Mattos Luiz.A.T."/>
            <person name="Zimmer P.D."/>
            <person name="Malone G."/>
            <person name="Dellagostin O."/>
            <person name="de Oliveira A.C."/>
            <person name="Bevan M."/>
            <person name="Bancroft I."/>
            <person name="Minx P."/>
            <person name="Cordum H."/>
            <person name="Wilson R."/>
            <person name="Cheng Z."/>
            <person name="Jin W."/>
            <person name="Jiang J."/>
            <person name="Leong S.A."/>
            <person name="Iwama H."/>
            <person name="Gojobori T."/>
            <person name="Itoh T."/>
            <person name="Niimura Y."/>
            <person name="Fujii Y."/>
            <person name="Habara T."/>
            <person name="Sakai H."/>
            <person name="Sato Y."/>
            <person name="Wilson G."/>
            <person name="Kumar K."/>
            <person name="McCouch S."/>
            <person name="Juretic N."/>
            <person name="Hoen D."/>
            <person name="Wright S."/>
            <person name="Bruskiewich R."/>
            <person name="Bureau T."/>
            <person name="Miyao A."/>
            <person name="Hirochika H."/>
            <person name="Nishikawa T."/>
            <person name="Kadowaki K."/>
            <person name="Sugiura M."/>
            <person name="Burr B."/>
            <person name="Sasaki T."/>
        </authorList>
    </citation>
    <scope>NUCLEOTIDE SEQUENCE [LARGE SCALE GENOMIC DNA]</scope>
    <source>
        <strain evidence="6">cv. Nipponbare</strain>
    </source>
</reference>
<proteinExistence type="evidence at protein level"/>
<dbReference type="InterPro" id="IPR025757">
    <property type="entry name" value="MIP1_Leuzipper"/>
</dbReference>
<evidence type="ECO:0000256" key="1">
    <source>
        <dbReference type="SAM" id="Coils"/>
    </source>
</evidence>
<feature type="domain" description="Rho-GAP" evidence="4">
    <location>
        <begin position="142"/>
        <end position="342"/>
    </location>
</feature>
<feature type="compositionally biased region" description="Pro residues" evidence="2">
    <location>
        <begin position="830"/>
        <end position="840"/>
    </location>
</feature>
<dbReference type="SUPFAM" id="SSF50729">
    <property type="entry name" value="PH domain-like"/>
    <property type="match status" value="1"/>
</dbReference>
<evidence type="ECO:0007829" key="7">
    <source>
        <dbReference type="PeptideAtlas" id="A0A0P0VYD4"/>
    </source>
</evidence>
<keyword evidence="1" id="KW-0175">Coiled coil</keyword>
<dbReference type="GO" id="GO:0007165">
    <property type="term" value="P:signal transduction"/>
    <property type="evidence" value="ECO:0007669"/>
    <property type="project" value="InterPro"/>
</dbReference>
<dbReference type="STRING" id="39947.A0A0P0VYD4"/>
<dbReference type="SMR" id="A0A0P0VYD4"/>
<dbReference type="Proteomes" id="UP000059680">
    <property type="component" value="Chromosome 3"/>
</dbReference>
<dbReference type="SMART" id="SM00324">
    <property type="entry name" value="RhoGAP"/>
    <property type="match status" value="1"/>
</dbReference>
<dbReference type="InterPro" id="IPR008936">
    <property type="entry name" value="Rho_GTPase_activation_prot"/>
</dbReference>
<keyword evidence="7 8" id="KW-1267">Proteomics identification</keyword>
<dbReference type="eggNOG" id="KOG4271">
    <property type="taxonomic scope" value="Eukaryota"/>
</dbReference>
<evidence type="ECO:0000259" key="3">
    <source>
        <dbReference type="PROSITE" id="PS50003"/>
    </source>
</evidence>
<feature type="region of interest" description="Disordered" evidence="2">
    <location>
        <begin position="506"/>
        <end position="543"/>
    </location>
</feature>
<feature type="compositionally biased region" description="Polar residues" evidence="2">
    <location>
        <begin position="746"/>
        <end position="763"/>
    </location>
</feature>
<dbReference type="Gene3D" id="1.10.555.10">
    <property type="entry name" value="Rho GTPase activation protein"/>
    <property type="match status" value="1"/>
</dbReference>
<keyword evidence="6" id="KW-1185">Reference proteome</keyword>
<evidence type="ECO:0000313" key="5">
    <source>
        <dbReference type="EMBL" id="BAS84250.1"/>
    </source>
</evidence>
<dbReference type="AlphaFoldDB" id="A0A0P0VYD4"/>
<feature type="coiled-coil region" evidence="1">
    <location>
        <begin position="636"/>
        <end position="670"/>
    </location>
</feature>
<dbReference type="OMA" id="SKRATFW"/>
<evidence type="ECO:0007829" key="8">
    <source>
        <dbReference type="ProteomicsDB" id="A0A0P0VYD4"/>
    </source>
</evidence>
<dbReference type="InterPro" id="IPR052799">
    <property type="entry name" value="Rho_GAP_Regulators"/>
</dbReference>
<evidence type="ECO:0000259" key="4">
    <source>
        <dbReference type="PROSITE" id="PS50238"/>
    </source>
</evidence>
<reference evidence="5 6" key="2">
    <citation type="journal article" date="2013" name="Plant Cell Physiol.">
        <title>Rice Annotation Project Database (RAP-DB): an integrative and interactive database for rice genomics.</title>
        <authorList>
            <person name="Sakai H."/>
            <person name="Lee S.S."/>
            <person name="Tanaka T."/>
            <person name="Numa H."/>
            <person name="Kim J."/>
            <person name="Kawahara Y."/>
            <person name="Wakimoto H."/>
            <person name="Yang C.C."/>
            <person name="Iwamoto M."/>
            <person name="Abe T."/>
            <person name="Yamada Y."/>
            <person name="Muto A."/>
            <person name="Inokuchi H."/>
            <person name="Ikemura T."/>
            <person name="Matsumoto T."/>
            <person name="Sasaki T."/>
            <person name="Itoh T."/>
        </authorList>
    </citation>
    <scope>NUCLEOTIDE SEQUENCE [LARGE SCALE GENOMIC DNA]</scope>
    <source>
        <strain evidence="6">cv. Nipponbare</strain>
    </source>
</reference>
<sequence length="840" mass="92674">MSSAPAAGGAFDRYQRAGAPAASGNTSTLPQRGGEVNVTLGGIDLNNSGSVVVREDKKLLTVLFPDGRDGRAFTLKAETSEDLFEWKTALEEALAQAPNAALVMGHNGIFRNETTDTYDGAIPNWREKRPIKSLVVGRPILLALEDIDGSPSFLEKALRFLEKYGIKVEGILRQAADVEEVDRRLQEYEQGRTEFAPDEDSHIVGDCVKHVLRELPSSPVPASCCTALLEAFRLETKDARINAMRSAIVETFPEPNRRLLQRILKMMYTIASHTSENRMTASAVAACMAPLLLRPLLAGECEMDEVFDMDGDDSAQLLAAANAANSAQGIVTTLLEEYESIFDGEHNLRCSLSPESQIEDSGSEASTDDVNLDVKGNGFHDAENDVDQEMDDENGAERILSGKLSESSGYAGSDLYDYKVVHADDSDAERSEDAKAAEVKIELSKGPKSHSAENGSAYMETLLSEKNPSNPISSHETPLSMGEILSSLDPGISLANHSGEYSVESRQPAKINGSHPHVKRSNFWGRNNARKSQHSESVDSSGEEELAIQRLEIAKNDLQNRIAKEEWLQARGNAILQASLERRKQALHERRLALEQDVSRLQEQLQAERDLRAALEVGLSMSSSQFSSSRAMDTKTRAELEEIALAEADVARLKQKVAELHLQLNQQRQHQYGPMVDANDRYHRIPGHFSQQNFVQPGFDMNLAFCNQEKQRNEESSVDSSQWRNIKQHVLPYGSSRPLTRKLSLDASSSDSRGMEASTSMPTDNTAMAINAPKFTEGVDYGRQPMVASSTLVELTTRLDFFKERRSQLMEQLHSLDLGHGSASQGFPYNKPPSPWDSPR</sequence>
<evidence type="ECO:0000313" key="6">
    <source>
        <dbReference type="Proteomes" id="UP000059680"/>
    </source>
</evidence>
<accession>A0A0P0VYD4</accession>
<gene>
    <name evidence="5" type="ordered locus">Os03g0356638</name>
    <name evidence="5" type="ORF">OSNPB_030356638</name>
</gene>
<name>A0A0P0VYD4_ORYSJ</name>
<dbReference type="FunFam" id="1.10.555.10:FF:000052">
    <property type="entry name" value="Rho GTPase-activating protein REN1"/>
    <property type="match status" value="1"/>
</dbReference>
<feature type="region of interest" description="Disordered" evidence="2">
    <location>
        <begin position="744"/>
        <end position="763"/>
    </location>
</feature>
<organism evidence="5 6">
    <name type="scientific">Oryza sativa subsp. japonica</name>
    <name type="common">Rice</name>
    <dbReference type="NCBI Taxonomy" id="39947"/>
    <lineage>
        <taxon>Eukaryota</taxon>
        <taxon>Viridiplantae</taxon>
        <taxon>Streptophyta</taxon>
        <taxon>Embryophyta</taxon>
        <taxon>Tracheophyta</taxon>
        <taxon>Spermatophyta</taxon>
        <taxon>Magnoliopsida</taxon>
        <taxon>Liliopsida</taxon>
        <taxon>Poales</taxon>
        <taxon>Poaceae</taxon>
        <taxon>BOP clade</taxon>
        <taxon>Oryzoideae</taxon>
        <taxon>Oryzeae</taxon>
        <taxon>Oryzinae</taxon>
        <taxon>Oryza</taxon>
        <taxon>Oryza sativa</taxon>
    </lineage>
</organism>
<dbReference type="PANTHER" id="PTHR46265">
    <property type="entry name" value="RHO GTPASE-ACTIVATING PROTEIN 7"/>
    <property type="match status" value="1"/>
</dbReference>
<dbReference type="InterPro" id="IPR000198">
    <property type="entry name" value="RhoGAP_dom"/>
</dbReference>
<dbReference type="FunCoup" id="A0A0P0VYD4">
    <property type="interactions" value="146"/>
</dbReference>
<dbReference type="Pfam" id="PF14389">
    <property type="entry name" value="Lzipper-MIP1"/>
    <property type="match status" value="1"/>
</dbReference>
<dbReference type="InterPro" id="IPR001849">
    <property type="entry name" value="PH_domain"/>
</dbReference>
<dbReference type="InParanoid" id="A0A0P0VYD4"/>
<dbReference type="CDD" id="cd00159">
    <property type="entry name" value="RhoGAP"/>
    <property type="match status" value="1"/>
</dbReference>
<dbReference type="EMBL" id="AP014959">
    <property type="protein sequence ID" value="BAS84250.1"/>
    <property type="molecule type" value="Genomic_DNA"/>
</dbReference>
<dbReference type="PANTHER" id="PTHR46265:SF2">
    <property type="entry name" value="RHO GTPASE-ACTIVATING PROTEIN 7"/>
    <property type="match status" value="1"/>
</dbReference>
<protein>
    <submittedName>
        <fullName evidence="5">Os03g0356638 protein</fullName>
    </submittedName>
</protein>
<feature type="region of interest" description="Disordered" evidence="2">
    <location>
        <begin position="816"/>
        <end position="840"/>
    </location>
</feature>
<evidence type="ECO:0000256" key="2">
    <source>
        <dbReference type="SAM" id="MobiDB-lite"/>
    </source>
</evidence>
<dbReference type="PROSITE" id="PS50238">
    <property type="entry name" value="RHOGAP"/>
    <property type="match status" value="1"/>
</dbReference>